<proteinExistence type="predicted"/>
<reference evidence="3" key="1">
    <citation type="journal article" date="2014" name="Int. J. Syst. Evol. Microbiol.">
        <title>Complete genome sequence of Corynebacterium casei LMG S-19264T (=DSM 44701T), isolated from a smear-ripened cheese.</title>
        <authorList>
            <consortium name="US DOE Joint Genome Institute (JGI-PGF)"/>
            <person name="Walter F."/>
            <person name="Albersmeier A."/>
            <person name="Kalinowski J."/>
            <person name="Ruckert C."/>
        </authorList>
    </citation>
    <scope>NUCLEOTIDE SEQUENCE</scope>
    <source>
        <strain evidence="3">JCM 3091</strain>
    </source>
</reference>
<dbReference type="EMBL" id="BMQC01000002">
    <property type="protein sequence ID" value="GGK18356.1"/>
    <property type="molecule type" value="Genomic_DNA"/>
</dbReference>
<accession>A0A8J3BPE5</accession>
<feature type="region of interest" description="Disordered" evidence="1">
    <location>
        <begin position="219"/>
        <end position="298"/>
    </location>
</feature>
<comment type="caution">
    <text evidence="3">The sequence shown here is derived from an EMBL/GenBank/DDBJ whole genome shotgun (WGS) entry which is preliminary data.</text>
</comment>
<evidence type="ECO:0000313" key="4">
    <source>
        <dbReference type="Proteomes" id="UP000662200"/>
    </source>
</evidence>
<feature type="compositionally biased region" description="Gly residues" evidence="1">
    <location>
        <begin position="270"/>
        <end position="283"/>
    </location>
</feature>
<keyword evidence="4" id="KW-1185">Reference proteome</keyword>
<name>A0A8J3BPE5_9ACTN</name>
<gene>
    <name evidence="3" type="ORF">GCM10010124_08690</name>
</gene>
<protein>
    <submittedName>
        <fullName evidence="3">Uncharacterized protein</fullName>
    </submittedName>
</protein>
<organism evidence="3 4">
    <name type="scientific">Pilimelia terevasa</name>
    <dbReference type="NCBI Taxonomy" id="53372"/>
    <lineage>
        <taxon>Bacteria</taxon>
        <taxon>Bacillati</taxon>
        <taxon>Actinomycetota</taxon>
        <taxon>Actinomycetes</taxon>
        <taxon>Micromonosporales</taxon>
        <taxon>Micromonosporaceae</taxon>
        <taxon>Pilimelia</taxon>
    </lineage>
</organism>
<keyword evidence="2" id="KW-1133">Transmembrane helix</keyword>
<feature type="compositionally biased region" description="Low complexity" evidence="1">
    <location>
        <begin position="228"/>
        <end position="239"/>
    </location>
</feature>
<dbReference type="AlphaFoldDB" id="A0A8J3BPE5"/>
<feature type="compositionally biased region" description="Low complexity" evidence="1">
    <location>
        <begin position="253"/>
        <end position="269"/>
    </location>
</feature>
<sequence>MPRAYGRHSHDTWHGVWAMLFFGSFGLLMIFAMSPQAINDPVRMSQIASVALSDDDGGQSMFKLNRLGPGAPVSRCISVRYDGGPGGSEVRLIAQNVTDITAGGAGLANHIRVRISRGTGGNSSSCVGFTGSAIYSGSRSIADLTAVGGVGTGWTPTPNQTQTFQVTVWLRSDAPQQAQGARFNADLAWGMVTVGSVPVTPTTPPVVVPTTAPPVVPAVPTTAPPAEPTTVPSPAVVTTPPQPNANPSPAPRAPDTGTEKTTPTAAPAAPGGGDQRKTGGGGESAKSRPDAARSPLGSAVRNIKNVAAGVAKGITEFTKAAGTAAQGALRKPQYTSVAIGLMFLFLLAQDRFDRRDPKLALAPVTREPYLIFADSADAAEETKEYARFTEPEGG</sequence>
<reference evidence="3" key="2">
    <citation type="submission" date="2020-09" db="EMBL/GenBank/DDBJ databases">
        <authorList>
            <person name="Sun Q."/>
            <person name="Ohkuma M."/>
        </authorList>
    </citation>
    <scope>NUCLEOTIDE SEQUENCE</scope>
    <source>
        <strain evidence="3">JCM 3091</strain>
    </source>
</reference>
<dbReference type="Proteomes" id="UP000662200">
    <property type="component" value="Unassembled WGS sequence"/>
</dbReference>
<feature type="transmembrane region" description="Helical" evidence="2">
    <location>
        <begin position="12"/>
        <end position="33"/>
    </location>
</feature>
<evidence type="ECO:0000256" key="2">
    <source>
        <dbReference type="SAM" id="Phobius"/>
    </source>
</evidence>
<evidence type="ECO:0000256" key="1">
    <source>
        <dbReference type="SAM" id="MobiDB-lite"/>
    </source>
</evidence>
<feature type="compositionally biased region" description="Pro residues" evidence="1">
    <location>
        <begin position="240"/>
        <end position="252"/>
    </location>
</feature>
<keyword evidence="2" id="KW-0812">Transmembrane</keyword>
<evidence type="ECO:0000313" key="3">
    <source>
        <dbReference type="EMBL" id="GGK18356.1"/>
    </source>
</evidence>
<keyword evidence="2" id="KW-0472">Membrane</keyword>